<dbReference type="PANTHER" id="PTHR12411">
    <property type="entry name" value="CYSTEINE PROTEASE FAMILY C1-RELATED"/>
    <property type="match status" value="1"/>
</dbReference>
<dbReference type="Gene3D" id="3.90.70.10">
    <property type="entry name" value="Cysteine proteinases"/>
    <property type="match status" value="1"/>
</dbReference>
<organism evidence="5 6">
    <name type="scientific">Mesorhabditis belari</name>
    <dbReference type="NCBI Taxonomy" id="2138241"/>
    <lineage>
        <taxon>Eukaryota</taxon>
        <taxon>Metazoa</taxon>
        <taxon>Ecdysozoa</taxon>
        <taxon>Nematoda</taxon>
        <taxon>Chromadorea</taxon>
        <taxon>Rhabditida</taxon>
        <taxon>Rhabditina</taxon>
        <taxon>Rhabditomorpha</taxon>
        <taxon>Rhabditoidea</taxon>
        <taxon>Rhabditidae</taxon>
        <taxon>Mesorhabditinae</taxon>
        <taxon>Mesorhabditis</taxon>
    </lineage>
</organism>
<evidence type="ECO:0000313" key="5">
    <source>
        <dbReference type="Proteomes" id="UP000887575"/>
    </source>
</evidence>
<dbReference type="CDD" id="cd02248">
    <property type="entry name" value="Peptidase_C1A"/>
    <property type="match status" value="1"/>
</dbReference>
<dbReference type="WBParaSite" id="MBELARI_LOCUS4956">
    <property type="protein sequence ID" value="MBELARI_LOCUS4956"/>
    <property type="gene ID" value="MBELARI_LOCUS4956"/>
</dbReference>
<feature type="compositionally biased region" description="Basic and acidic residues" evidence="2">
    <location>
        <begin position="183"/>
        <end position="202"/>
    </location>
</feature>
<feature type="signal peptide" evidence="3">
    <location>
        <begin position="1"/>
        <end position="19"/>
    </location>
</feature>
<dbReference type="PRINTS" id="PR00705">
    <property type="entry name" value="PAPAIN"/>
</dbReference>
<sequence>MKSLLILMIAFGFALMSIADESGDQIVDGSNLPSDIKTALGSDLEDFQKFHKKFNKRIKAKNLKKAAKAFAKNNERLKALQEKNKGRSFQLKMNKYMSMEPEEFQAQVLLPKKAMIFNKKSGGIDAKTAKKLRKEKRKTKQMARQAARAAKKAARAGKKTGKNQRLRKEKRDTEIADDGTGDDLTKGDDEPPKYDPQIDDKLPESFDWRDYGVITSVKDQGDCNSCWAFSAVGVLEAQHARKHPGEDLIDLSEQQMSCFTANNTGTICEPNTSENALEYYQQTPGLGLESDAPYVGKNGDMACKKWTPAVRVASHISLLGSTVDEIKDALIQDGPIAIGALFNDEAVYYGGGLFDAKCGSGNEFGHSMVLVGYGKENNNSYWIIKNSWADTWGEKGYIKWKMGENLCDVESRRLNQAQIV</sequence>
<feature type="chain" id="PRO_5042162844" description="Peptidase C1A papain C-terminal domain-containing protein" evidence="3">
    <location>
        <begin position="20"/>
        <end position="420"/>
    </location>
</feature>
<dbReference type="InterPro" id="IPR038765">
    <property type="entry name" value="Papain-like_cys_pep_sf"/>
</dbReference>
<dbReference type="Gene3D" id="1.10.287.2250">
    <property type="match status" value="1"/>
</dbReference>
<accession>A0AAF3J9I1</accession>
<evidence type="ECO:0000256" key="1">
    <source>
        <dbReference type="ARBA" id="ARBA00008455"/>
    </source>
</evidence>
<evidence type="ECO:0000256" key="2">
    <source>
        <dbReference type="SAM" id="MobiDB-lite"/>
    </source>
</evidence>
<proteinExistence type="inferred from homology"/>
<dbReference type="InterPro" id="IPR013128">
    <property type="entry name" value="Peptidase_C1A"/>
</dbReference>
<dbReference type="AlphaFoldDB" id="A0AAF3J9I1"/>
<dbReference type="InterPro" id="IPR039417">
    <property type="entry name" value="Peptidase_C1A_papain-like"/>
</dbReference>
<reference evidence="6" key="1">
    <citation type="submission" date="2024-02" db="UniProtKB">
        <authorList>
            <consortium name="WormBaseParasite"/>
        </authorList>
    </citation>
    <scope>IDENTIFICATION</scope>
</reference>
<feature type="compositionally biased region" description="Basic residues" evidence="2">
    <location>
        <begin position="150"/>
        <end position="168"/>
    </location>
</feature>
<keyword evidence="5" id="KW-1185">Reference proteome</keyword>
<comment type="similarity">
    <text evidence="1">Belongs to the peptidase C1 family.</text>
</comment>
<keyword evidence="3" id="KW-0732">Signal</keyword>
<dbReference type="GO" id="GO:0006508">
    <property type="term" value="P:proteolysis"/>
    <property type="evidence" value="ECO:0007669"/>
    <property type="project" value="InterPro"/>
</dbReference>
<dbReference type="GO" id="GO:0008234">
    <property type="term" value="F:cysteine-type peptidase activity"/>
    <property type="evidence" value="ECO:0007669"/>
    <property type="project" value="InterPro"/>
</dbReference>
<evidence type="ECO:0000313" key="6">
    <source>
        <dbReference type="WBParaSite" id="MBELARI_LOCUS4956"/>
    </source>
</evidence>
<feature type="region of interest" description="Disordered" evidence="2">
    <location>
        <begin position="150"/>
        <end position="202"/>
    </location>
</feature>
<dbReference type="Pfam" id="PF00112">
    <property type="entry name" value="Peptidase_C1"/>
    <property type="match status" value="1"/>
</dbReference>
<feature type="domain" description="Peptidase C1A papain C-terminal" evidence="4">
    <location>
        <begin position="202"/>
        <end position="418"/>
    </location>
</feature>
<dbReference type="Proteomes" id="UP000887575">
    <property type="component" value="Unassembled WGS sequence"/>
</dbReference>
<dbReference type="InterPro" id="IPR000668">
    <property type="entry name" value="Peptidase_C1A_C"/>
</dbReference>
<name>A0AAF3J9I1_9BILA</name>
<protein>
    <recommendedName>
        <fullName evidence="4">Peptidase C1A papain C-terminal domain-containing protein</fullName>
    </recommendedName>
</protein>
<evidence type="ECO:0000259" key="4">
    <source>
        <dbReference type="SMART" id="SM00645"/>
    </source>
</evidence>
<dbReference type="SUPFAM" id="SSF54001">
    <property type="entry name" value="Cysteine proteinases"/>
    <property type="match status" value="1"/>
</dbReference>
<evidence type="ECO:0000256" key="3">
    <source>
        <dbReference type="SAM" id="SignalP"/>
    </source>
</evidence>
<dbReference type="SMART" id="SM00645">
    <property type="entry name" value="Pept_C1"/>
    <property type="match status" value="1"/>
</dbReference>